<name>A0AAD3XXJ0_NEPGR</name>
<reference evidence="1" key="1">
    <citation type="submission" date="2023-05" db="EMBL/GenBank/DDBJ databases">
        <title>Nepenthes gracilis genome sequencing.</title>
        <authorList>
            <person name="Fukushima K."/>
        </authorList>
    </citation>
    <scope>NUCLEOTIDE SEQUENCE</scope>
    <source>
        <strain evidence="1">SING2019-196</strain>
    </source>
</reference>
<organism evidence="1 2">
    <name type="scientific">Nepenthes gracilis</name>
    <name type="common">Slender pitcher plant</name>
    <dbReference type="NCBI Taxonomy" id="150966"/>
    <lineage>
        <taxon>Eukaryota</taxon>
        <taxon>Viridiplantae</taxon>
        <taxon>Streptophyta</taxon>
        <taxon>Embryophyta</taxon>
        <taxon>Tracheophyta</taxon>
        <taxon>Spermatophyta</taxon>
        <taxon>Magnoliopsida</taxon>
        <taxon>eudicotyledons</taxon>
        <taxon>Gunneridae</taxon>
        <taxon>Pentapetalae</taxon>
        <taxon>Caryophyllales</taxon>
        <taxon>Nepenthaceae</taxon>
        <taxon>Nepenthes</taxon>
    </lineage>
</organism>
<gene>
    <name evidence="1" type="ORF">Nepgr_023035</name>
</gene>
<proteinExistence type="predicted"/>
<sequence>MLICCCVRCSSLQAIGQPGQGDCPFSIEAPYGQPRACVVVMEPHFVVMWLSLHWPGLDVNVKIDCSLDKDAAGVGICYAMMLADALDTMLFFVMGIGRCWL</sequence>
<dbReference type="EMBL" id="BSYO01000023">
    <property type="protein sequence ID" value="GMH21193.1"/>
    <property type="molecule type" value="Genomic_DNA"/>
</dbReference>
<evidence type="ECO:0000313" key="1">
    <source>
        <dbReference type="EMBL" id="GMH21193.1"/>
    </source>
</evidence>
<protein>
    <submittedName>
        <fullName evidence="1">Uncharacterized protein</fullName>
    </submittedName>
</protein>
<keyword evidence="2" id="KW-1185">Reference proteome</keyword>
<dbReference type="AlphaFoldDB" id="A0AAD3XXJ0"/>
<comment type="caution">
    <text evidence="1">The sequence shown here is derived from an EMBL/GenBank/DDBJ whole genome shotgun (WGS) entry which is preliminary data.</text>
</comment>
<evidence type="ECO:0000313" key="2">
    <source>
        <dbReference type="Proteomes" id="UP001279734"/>
    </source>
</evidence>
<accession>A0AAD3XXJ0</accession>
<dbReference type="Proteomes" id="UP001279734">
    <property type="component" value="Unassembled WGS sequence"/>
</dbReference>